<dbReference type="EMBL" id="JAGEVF010000015">
    <property type="protein sequence ID" value="MBO3117925.1"/>
    <property type="molecule type" value="Genomic_DNA"/>
</dbReference>
<proteinExistence type="predicted"/>
<organism evidence="2 3">
    <name type="scientific">Winogradskyella pelagia</name>
    <dbReference type="NCBI Taxonomy" id="2819984"/>
    <lineage>
        <taxon>Bacteria</taxon>
        <taxon>Pseudomonadati</taxon>
        <taxon>Bacteroidota</taxon>
        <taxon>Flavobacteriia</taxon>
        <taxon>Flavobacteriales</taxon>
        <taxon>Flavobacteriaceae</taxon>
        <taxon>Winogradskyella</taxon>
    </lineage>
</organism>
<name>A0ABS3T859_9FLAO</name>
<reference evidence="2 3" key="1">
    <citation type="submission" date="2021-03" db="EMBL/GenBank/DDBJ databases">
        <title>Winogradskyella sp. nov., isolated from costal sediment.</title>
        <authorList>
            <person name="Gao C."/>
        </authorList>
    </citation>
    <scope>NUCLEOTIDE SEQUENCE [LARGE SCALE GENOMIC DNA]</scope>
    <source>
        <strain evidence="2 3">DF17</strain>
    </source>
</reference>
<comment type="caution">
    <text evidence="2">The sequence shown here is derived from an EMBL/GenBank/DDBJ whole genome shotgun (WGS) entry which is preliminary data.</text>
</comment>
<protein>
    <recommendedName>
        <fullName evidence="1">DUF6973 domain-containing protein</fullName>
    </recommendedName>
</protein>
<feature type="non-terminal residue" evidence="2">
    <location>
        <position position="1"/>
    </location>
</feature>
<evidence type="ECO:0000313" key="3">
    <source>
        <dbReference type="Proteomes" id="UP000676776"/>
    </source>
</evidence>
<feature type="domain" description="DUF6973" evidence="1">
    <location>
        <begin position="86"/>
        <end position="170"/>
    </location>
</feature>
<sequence>PNLVYALNRVESEIIANYLNDNQCSQEAQGFALPAIDAIVEGLNSDVEIILYVIENEQNYRDDMSSDELAFFDTLSTNQQLGYLVSAEEAKRISNELFETFCERYNGKGDAFRHAYWNILSSIRIGVYLTSELTTRHENISFQYAFHGKEVEMDLYNNNIGRSFVENGIDNLLLARQTIQTAFDNGDLRYLNNQDGSCRATFSSVLTPTNE</sequence>
<dbReference type="Proteomes" id="UP000676776">
    <property type="component" value="Unassembled WGS sequence"/>
</dbReference>
<dbReference type="Pfam" id="PF22322">
    <property type="entry name" value="DUF6973"/>
    <property type="match status" value="1"/>
</dbReference>
<evidence type="ECO:0000313" key="2">
    <source>
        <dbReference type="EMBL" id="MBO3117925.1"/>
    </source>
</evidence>
<evidence type="ECO:0000259" key="1">
    <source>
        <dbReference type="Pfam" id="PF22322"/>
    </source>
</evidence>
<gene>
    <name evidence="2" type="ORF">J4050_14305</name>
</gene>
<keyword evidence="3" id="KW-1185">Reference proteome</keyword>
<dbReference type="InterPro" id="IPR054246">
    <property type="entry name" value="DUF6973"/>
</dbReference>
<accession>A0ABS3T859</accession>